<comment type="similarity">
    <text evidence="5">Belongs to the rubredoxin family.</text>
</comment>
<dbReference type="Pfam" id="PF00301">
    <property type="entry name" value="Rubredoxin"/>
    <property type="match status" value="1"/>
</dbReference>
<dbReference type="PANTHER" id="PTHR47627">
    <property type="entry name" value="RUBREDOXIN"/>
    <property type="match status" value="1"/>
</dbReference>
<keyword evidence="8" id="KW-1185">Reference proteome</keyword>
<dbReference type="Proteomes" id="UP000295832">
    <property type="component" value="Unassembled WGS sequence"/>
</dbReference>
<dbReference type="AlphaFoldDB" id="A0A4R8HB71"/>
<sequence>MTIDNKENRKYKCEVCGYTYNPEVGDKRFNLEKGIPFNDLPHNWRCPVCNADKDQFFEVRIS</sequence>
<dbReference type="GO" id="GO:0009055">
    <property type="term" value="F:electron transfer activity"/>
    <property type="evidence" value="ECO:0007669"/>
    <property type="project" value="TreeGrafter"/>
</dbReference>
<protein>
    <recommendedName>
        <fullName evidence="5">Rubredoxin</fullName>
    </recommendedName>
</protein>
<comment type="cofactor">
    <cofactor evidence="5">
        <name>Fe(3+)</name>
        <dbReference type="ChEBI" id="CHEBI:29034"/>
    </cofactor>
</comment>
<keyword evidence="2 5" id="KW-0479">Metal-binding</keyword>
<dbReference type="PRINTS" id="PR00163">
    <property type="entry name" value="RUBREDOXIN"/>
</dbReference>
<keyword evidence="3 5" id="KW-0249">Electron transport</keyword>
<evidence type="ECO:0000259" key="6">
    <source>
        <dbReference type="PROSITE" id="PS50903"/>
    </source>
</evidence>
<evidence type="ECO:0000256" key="1">
    <source>
        <dbReference type="ARBA" id="ARBA00022448"/>
    </source>
</evidence>
<dbReference type="GO" id="GO:0043448">
    <property type="term" value="P:alkane catabolic process"/>
    <property type="evidence" value="ECO:0007669"/>
    <property type="project" value="TreeGrafter"/>
</dbReference>
<accession>A0A4R8HB71</accession>
<dbReference type="SUPFAM" id="SSF57802">
    <property type="entry name" value="Rubredoxin-like"/>
    <property type="match status" value="1"/>
</dbReference>
<feature type="domain" description="Rubredoxin-like" evidence="6">
    <location>
        <begin position="8"/>
        <end position="59"/>
    </location>
</feature>
<dbReference type="InterPro" id="IPR050526">
    <property type="entry name" value="Rubredoxin_ET"/>
</dbReference>
<dbReference type="InterPro" id="IPR024934">
    <property type="entry name" value="Rubredoxin-like_dom"/>
</dbReference>
<keyword evidence="4 5" id="KW-0408">Iron</keyword>
<evidence type="ECO:0000256" key="2">
    <source>
        <dbReference type="ARBA" id="ARBA00022723"/>
    </source>
</evidence>
<dbReference type="Gene3D" id="2.20.28.10">
    <property type="match status" value="1"/>
</dbReference>
<name>A0A4R8HB71_9FIRM</name>
<comment type="caution">
    <text evidence="7">The sequence shown here is derived from an EMBL/GenBank/DDBJ whole genome shotgun (WGS) entry which is preliminary data.</text>
</comment>
<dbReference type="PROSITE" id="PS50903">
    <property type="entry name" value="RUBREDOXIN_LIKE"/>
    <property type="match status" value="1"/>
</dbReference>
<dbReference type="CDD" id="cd00730">
    <property type="entry name" value="rubredoxin"/>
    <property type="match status" value="1"/>
</dbReference>
<dbReference type="EMBL" id="SOEG01000003">
    <property type="protein sequence ID" value="TDX53325.1"/>
    <property type="molecule type" value="Genomic_DNA"/>
</dbReference>
<dbReference type="PANTHER" id="PTHR47627:SF1">
    <property type="entry name" value="RUBREDOXIN-1-RELATED"/>
    <property type="match status" value="1"/>
</dbReference>
<evidence type="ECO:0000313" key="8">
    <source>
        <dbReference type="Proteomes" id="UP000295832"/>
    </source>
</evidence>
<dbReference type="RefSeq" id="WP_134115034.1">
    <property type="nucleotide sequence ID" value="NZ_SOEG01000003.1"/>
</dbReference>
<dbReference type="GO" id="GO:0005506">
    <property type="term" value="F:iron ion binding"/>
    <property type="evidence" value="ECO:0007669"/>
    <property type="project" value="UniProtKB-UniRule"/>
</dbReference>
<dbReference type="STRING" id="926561.GCA_000379025_01847"/>
<dbReference type="InterPro" id="IPR024935">
    <property type="entry name" value="Rubredoxin_dom"/>
</dbReference>
<evidence type="ECO:0000256" key="5">
    <source>
        <dbReference type="RuleBase" id="RU003820"/>
    </source>
</evidence>
<organism evidence="7 8">
    <name type="scientific">Orenia marismortui</name>
    <dbReference type="NCBI Taxonomy" id="46469"/>
    <lineage>
        <taxon>Bacteria</taxon>
        <taxon>Bacillati</taxon>
        <taxon>Bacillota</taxon>
        <taxon>Clostridia</taxon>
        <taxon>Halanaerobiales</taxon>
        <taxon>Halobacteroidaceae</taxon>
        <taxon>Orenia</taxon>
    </lineage>
</organism>
<gene>
    <name evidence="7" type="ORF">C7959_103178</name>
</gene>
<evidence type="ECO:0000256" key="4">
    <source>
        <dbReference type="ARBA" id="ARBA00023004"/>
    </source>
</evidence>
<proteinExistence type="inferred from homology"/>
<keyword evidence="1" id="KW-0813">Transport</keyword>
<evidence type="ECO:0000313" key="7">
    <source>
        <dbReference type="EMBL" id="TDX53325.1"/>
    </source>
</evidence>
<reference evidence="7 8" key="1">
    <citation type="submission" date="2019-03" db="EMBL/GenBank/DDBJ databases">
        <title>Subsurface microbial communities from deep shales in Ohio and West Virginia, USA.</title>
        <authorList>
            <person name="Wrighton K."/>
        </authorList>
    </citation>
    <scope>NUCLEOTIDE SEQUENCE [LARGE SCALE GENOMIC DNA]</scope>
    <source>
        <strain evidence="7 8">MSL 6dP</strain>
    </source>
</reference>
<evidence type="ECO:0000256" key="3">
    <source>
        <dbReference type="ARBA" id="ARBA00022982"/>
    </source>
</evidence>